<keyword evidence="1 7" id="KW-1003">Cell membrane</keyword>
<evidence type="ECO:0000256" key="4">
    <source>
        <dbReference type="ARBA" id="ARBA00023136"/>
    </source>
</evidence>
<keyword evidence="4 7" id="KW-0472">Membrane</keyword>
<protein>
    <recommendedName>
        <fullName evidence="7">Flagellar protein</fullName>
    </recommendedName>
</protein>
<dbReference type="Proteomes" id="UP001198830">
    <property type="component" value="Unassembled WGS sequence"/>
</dbReference>
<comment type="subcellular location">
    <subcellularLocation>
        <location evidence="7">Cell membrane</location>
    </subcellularLocation>
    <subcellularLocation>
        <location evidence="7">Bacterial flagellum basal body</location>
    </subcellularLocation>
</comment>
<evidence type="ECO:0000256" key="7">
    <source>
        <dbReference type="RuleBase" id="RU362064"/>
    </source>
</evidence>
<keyword evidence="3 7" id="KW-1133">Transmembrane helix</keyword>
<organism evidence="8 9">
    <name type="scientific">Sphingobium soli</name>
    <dbReference type="NCBI Taxonomy" id="1591116"/>
    <lineage>
        <taxon>Bacteria</taxon>
        <taxon>Pseudomonadati</taxon>
        <taxon>Pseudomonadota</taxon>
        <taxon>Alphaproteobacteria</taxon>
        <taxon>Sphingomonadales</taxon>
        <taxon>Sphingomonadaceae</taxon>
        <taxon>Sphingobium</taxon>
    </lineage>
</organism>
<keyword evidence="8" id="KW-0969">Cilium</keyword>
<evidence type="ECO:0000256" key="1">
    <source>
        <dbReference type="ARBA" id="ARBA00022475"/>
    </source>
</evidence>
<evidence type="ECO:0000313" key="8">
    <source>
        <dbReference type="EMBL" id="MCC4232240.1"/>
    </source>
</evidence>
<sequence>MNAGTFFLSLLAVVLALAVVLGLAWVALRLLRRWNDHFQGGGEAAEQPIRFLRAMAVGQRERIALVEVRGEVMLIGVTGGNISLLARWPEGRATPFAPDGRP</sequence>
<reference evidence="8 9" key="1">
    <citation type="submission" date="2021-10" db="EMBL/GenBank/DDBJ databases">
        <title>The diversity and Nitrogen Metabolism of Culturable Nitrate-Utilizing Bacteria Within the Oxygen Minimum Zone of the Changjiang (Yangtze River)Estuary.</title>
        <authorList>
            <person name="Zhang D."/>
            <person name="Zheng J."/>
            <person name="Liu S."/>
            <person name="He W."/>
        </authorList>
    </citation>
    <scope>NUCLEOTIDE SEQUENCE [LARGE SCALE GENOMIC DNA]</scope>
    <source>
        <strain evidence="8 9">FXH275-2</strain>
    </source>
</reference>
<gene>
    <name evidence="8" type="primary">fliO</name>
    <name evidence="8" type="ORF">LL253_05970</name>
</gene>
<keyword evidence="2 7" id="KW-0812">Transmembrane</keyword>
<name>A0ABS8H131_9SPHN</name>
<evidence type="ECO:0000256" key="2">
    <source>
        <dbReference type="ARBA" id="ARBA00022692"/>
    </source>
</evidence>
<comment type="similarity">
    <text evidence="6 7">Belongs to the FliO/MopB family.</text>
</comment>
<accession>A0ABS8H131</accession>
<dbReference type="NCBIfam" id="TIGR03500">
    <property type="entry name" value="FliO_TIGR"/>
    <property type="match status" value="1"/>
</dbReference>
<evidence type="ECO:0000256" key="5">
    <source>
        <dbReference type="ARBA" id="ARBA00023143"/>
    </source>
</evidence>
<keyword evidence="8" id="KW-0282">Flagellum</keyword>
<keyword evidence="5 7" id="KW-0975">Bacterial flagellum</keyword>
<proteinExistence type="inferred from homology"/>
<dbReference type="PANTHER" id="PTHR38766">
    <property type="entry name" value="FLAGELLAR PROTEIN FLIO"/>
    <property type="match status" value="1"/>
</dbReference>
<keyword evidence="9" id="KW-1185">Reference proteome</keyword>
<dbReference type="InterPro" id="IPR052205">
    <property type="entry name" value="FliO/MopB"/>
</dbReference>
<feature type="transmembrane region" description="Helical" evidence="7">
    <location>
        <begin position="6"/>
        <end position="28"/>
    </location>
</feature>
<dbReference type="PANTHER" id="PTHR38766:SF1">
    <property type="entry name" value="FLAGELLAR PROTEIN FLIO"/>
    <property type="match status" value="1"/>
</dbReference>
<dbReference type="Pfam" id="PF04347">
    <property type="entry name" value="FliO"/>
    <property type="match status" value="1"/>
</dbReference>
<keyword evidence="8" id="KW-0966">Cell projection</keyword>
<evidence type="ECO:0000256" key="3">
    <source>
        <dbReference type="ARBA" id="ARBA00022989"/>
    </source>
</evidence>
<dbReference type="InterPro" id="IPR022781">
    <property type="entry name" value="Flagellar_biosynth_FliO"/>
</dbReference>
<dbReference type="RefSeq" id="WP_228226538.1">
    <property type="nucleotide sequence ID" value="NZ_JAJGNP010000003.1"/>
</dbReference>
<dbReference type="EMBL" id="JAJGNP010000003">
    <property type="protein sequence ID" value="MCC4232240.1"/>
    <property type="molecule type" value="Genomic_DNA"/>
</dbReference>
<comment type="caution">
    <text evidence="8">The sequence shown here is derived from an EMBL/GenBank/DDBJ whole genome shotgun (WGS) entry which is preliminary data.</text>
</comment>
<evidence type="ECO:0000313" key="9">
    <source>
        <dbReference type="Proteomes" id="UP001198830"/>
    </source>
</evidence>
<evidence type="ECO:0000256" key="6">
    <source>
        <dbReference type="ARBA" id="ARBA00037937"/>
    </source>
</evidence>